<sequence>MARRIERIVIHCSDSPNGRTLFTGKPGDKNFTTPLQEIDSWHRVRGFKRLPGWRRVQEPALTSIGYHFLIYVAGAVVSARHVDEIGAHAQGYNASSIGICIIGKDKFTRAQWEALKRLIESLQATYPGVEIVGHRGLPGVTKTCPNFDVAAWLAGGKQPLAGHVLLDESVGSAA</sequence>
<reference evidence="3 4" key="1">
    <citation type="submission" date="2018-06" db="EMBL/GenBank/DDBJ databases">
        <title>OYT1 Genome Sequencing.</title>
        <authorList>
            <person name="Kato S."/>
            <person name="Itoh T."/>
            <person name="Ohkuma M."/>
        </authorList>
    </citation>
    <scope>NUCLEOTIDE SEQUENCE [LARGE SCALE GENOMIC DNA]</scope>
    <source>
        <strain evidence="3 4">OYT1</strain>
    </source>
</reference>
<dbReference type="GO" id="GO:0008270">
    <property type="term" value="F:zinc ion binding"/>
    <property type="evidence" value="ECO:0007669"/>
    <property type="project" value="InterPro"/>
</dbReference>
<dbReference type="InterPro" id="IPR002502">
    <property type="entry name" value="Amidase_domain"/>
</dbReference>
<dbReference type="Pfam" id="PF01510">
    <property type="entry name" value="Amidase_2"/>
    <property type="match status" value="1"/>
</dbReference>
<protein>
    <submittedName>
        <fullName evidence="3">N-acetylmuramoyl-L-alanine amidase</fullName>
    </submittedName>
</protein>
<dbReference type="SMART" id="SM00644">
    <property type="entry name" value="Ami_2"/>
    <property type="match status" value="1"/>
</dbReference>
<dbReference type="STRING" id="1188319.OYT1_01564"/>
<feature type="domain" description="N-acetylmuramoyl-L-alanine amidase" evidence="1">
    <location>
        <begin position="1"/>
        <end position="146"/>
    </location>
</feature>
<dbReference type="Gene3D" id="3.40.80.10">
    <property type="entry name" value="Peptidoglycan recognition protein-like"/>
    <property type="match status" value="1"/>
</dbReference>
<evidence type="ECO:0000313" key="4">
    <source>
        <dbReference type="Proteomes" id="UP000033070"/>
    </source>
</evidence>
<organism evidence="3 4">
    <name type="scientific">Ferriphaselus amnicola</name>
    <dbReference type="NCBI Taxonomy" id="1188319"/>
    <lineage>
        <taxon>Bacteria</taxon>
        <taxon>Pseudomonadati</taxon>
        <taxon>Pseudomonadota</taxon>
        <taxon>Betaproteobacteria</taxon>
        <taxon>Nitrosomonadales</taxon>
        <taxon>Gallionellaceae</taxon>
        <taxon>Ferriphaselus</taxon>
    </lineage>
</organism>
<dbReference type="CDD" id="cd06583">
    <property type="entry name" value="PGRP"/>
    <property type="match status" value="1"/>
</dbReference>
<gene>
    <name evidence="3" type="ORF">OYT1_ch2293</name>
</gene>
<dbReference type="KEGG" id="fam:OYT1_ch2293"/>
<keyword evidence="4" id="KW-1185">Reference proteome</keyword>
<evidence type="ECO:0000313" key="3">
    <source>
        <dbReference type="EMBL" id="BBE51809.1"/>
    </source>
</evidence>
<dbReference type="OrthoDB" id="8754850at2"/>
<dbReference type="GO" id="GO:0008745">
    <property type="term" value="F:N-acetylmuramoyl-L-alanine amidase activity"/>
    <property type="evidence" value="ECO:0007669"/>
    <property type="project" value="InterPro"/>
</dbReference>
<evidence type="ECO:0000259" key="1">
    <source>
        <dbReference type="SMART" id="SM00644"/>
    </source>
</evidence>
<feature type="domain" description="Peptidoglycan recognition protein family" evidence="2">
    <location>
        <begin position="6"/>
        <end position="138"/>
    </location>
</feature>
<dbReference type="Proteomes" id="UP000033070">
    <property type="component" value="Chromosome"/>
</dbReference>
<dbReference type="SMART" id="SM00701">
    <property type="entry name" value="PGRP"/>
    <property type="match status" value="1"/>
</dbReference>
<name>A0A2Z6GEQ7_9PROT</name>
<dbReference type="InterPro" id="IPR036505">
    <property type="entry name" value="Amidase/PGRP_sf"/>
</dbReference>
<dbReference type="GO" id="GO:0009253">
    <property type="term" value="P:peptidoglycan catabolic process"/>
    <property type="evidence" value="ECO:0007669"/>
    <property type="project" value="InterPro"/>
</dbReference>
<accession>A0A2Z6GEQ7</accession>
<dbReference type="InterPro" id="IPR006619">
    <property type="entry name" value="PGRP_domain_met/bac"/>
</dbReference>
<dbReference type="RefSeq" id="WP_084611989.1">
    <property type="nucleotide sequence ID" value="NZ_AP018738.1"/>
</dbReference>
<evidence type="ECO:0000259" key="2">
    <source>
        <dbReference type="SMART" id="SM00701"/>
    </source>
</evidence>
<dbReference type="SUPFAM" id="SSF55846">
    <property type="entry name" value="N-acetylmuramoyl-L-alanine amidase-like"/>
    <property type="match status" value="1"/>
</dbReference>
<dbReference type="AlphaFoldDB" id="A0A2Z6GEQ7"/>
<dbReference type="EMBL" id="AP018738">
    <property type="protein sequence ID" value="BBE51809.1"/>
    <property type="molecule type" value="Genomic_DNA"/>
</dbReference>
<proteinExistence type="predicted"/>